<organism evidence="5 6">
    <name type="scientific">Segnochrobactrum spirostomi</name>
    <dbReference type="NCBI Taxonomy" id="2608987"/>
    <lineage>
        <taxon>Bacteria</taxon>
        <taxon>Pseudomonadati</taxon>
        <taxon>Pseudomonadota</taxon>
        <taxon>Alphaproteobacteria</taxon>
        <taxon>Hyphomicrobiales</taxon>
        <taxon>Segnochrobactraceae</taxon>
        <taxon>Segnochrobactrum</taxon>
    </lineage>
</organism>
<dbReference type="PANTHER" id="PTHR30154">
    <property type="entry name" value="LEUCINE-RESPONSIVE REGULATORY PROTEIN"/>
    <property type="match status" value="1"/>
</dbReference>
<feature type="domain" description="HTH asnC-type" evidence="4">
    <location>
        <begin position="3"/>
        <end position="64"/>
    </location>
</feature>
<dbReference type="EMBL" id="VWNA01000001">
    <property type="protein sequence ID" value="MQT12583.1"/>
    <property type="molecule type" value="Genomic_DNA"/>
</dbReference>
<dbReference type="Gene3D" id="3.30.70.920">
    <property type="match status" value="1"/>
</dbReference>
<dbReference type="GO" id="GO:0043200">
    <property type="term" value="P:response to amino acid"/>
    <property type="evidence" value="ECO:0007669"/>
    <property type="project" value="TreeGrafter"/>
</dbReference>
<accession>A0A6A7Y100</accession>
<dbReference type="PROSITE" id="PS50956">
    <property type="entry name" value="HTH_ASNC_2"/>
    <property type="match status" value="1"/>
</dbReference>
<dbReference type="AlphaFoldDB" id="A0A6A7Y100"/>
<dbReference type="CDD" id="cd00090">
    <property type="entry name" value="HTH_ARSR"/>
    <property type="match status" value="1"/>
</dbReference>
<evidence type="ECO:0000256" key="1">
    <source>
        <dbReference type="ARBA" id="ARBA00023015"/>
    </source>
</evidence>
<dbReference type="InterPro" id="IPR019885">
    <property type="entry name" value="Tscrpt_reg_HTH_AsnC-type_CS"/>
</dbReference>
<keyword evidence="6" id="KW-1185">Reference proteome</keyword>
<evidence type="ECO:0000256" key="2">
    <source>
        <dbReference type="ARBA" id="ARBA00023125"/>
    </source>
</evidence>
<dbReference type="InterPro" id="IPR000485">
    <property type="entry name" value="AsnC-type_HTH_dom"/>
</dbReference>
<dbReference type="InterPro" id="IPR011991">
    <property type="entry name" value="ArsR-like_HTH"/>
</dbReference>
<comment type="caution">
    <text evidence="5">The sequence shown here is derived from an EMBL/GenBank/DDBJ whole genome shotgun (WGS) entry which is preliminary data.</text>
</comment>
<dbReference type="Pfam" id="PF13412">
    <property type="entry name" value="HTH_24"/>
    <property type="match status" value="1"/>
</dbReference>
<dbReference type="PANTHER" id="PTHR30154:SF34">
    <property type="entry name" value="TRANSCRIPTIONAL REGULATOR AZLB"/>
    <property type="match status" value="1"/>
</dbReference>
<reference evidence="5 6" key="1">
    <citation type="submission" date="2019-09" db="EMBL/GenBank/DDBJ databases">
        <title>Segnochrobactrum spirostomi gen. nov., sp. nov., isolated from the ciliate Spirostomum cf. yagiui and description of a novel family, Segnochrobactraceae fam. nov. within the order Rhizobiales of the class Alphaproteobacteria.</title>
        <authorList>
            <person name="Akter S."/>
            <person name="Shazib S.U.A."/>
            <person name="Shin M.K."/>
        </authorList>
    </citation>
    <scope>NUCLEOTIDE SEQUENCE [LARGE SCALE GENOMIC DNA]</scope>
    <source>
        <strain evidence="5 6">Sp-1</strain>
    </source>
</reference>
<gene>
    <name evidence="5" type="ORF">F0357_07900</name>
</gene>
<dbReference type="InterPro" id="IPR019888">
    <property type="entry name" value="Tscrpt_reg_AsnC-like"/>
</dbReference>
<dbReference type="GO" id="GO:0005829">
    <property type="term" value="C:cytosol"/>
    <property type="evidence" value="ECO:0007669"/>
    <property type="project" value="TreeGrafter"/>
</dbReference>
<keyword evidence="1" id="KW-0805">Transcription regulation</keyword>
<dbReference type="Pfam" id="PF01037">
    <property type="entry name" value="AsnC_trans_reg"/>
    <property type="match status" value="1"/>
</dbReference>
<dbReference type="Proteomes" id="UP000332515">
    <property type="component" value="Unassembled WGS sequence"/>
</dbReference>
<dbReference type="PROSITE" id="PS00519">
    <property type="entry name" value="HTH_ASNC_1"/>
    <property type="match status" value="1"/>
</dbReference>
<dbReference type="SMART" id="SM00344">
    <property type="entry name" value="HTH_ASNC"/>
    <property type="match status" value="1"/>
</dbReference>
<evidence type="ECO:0000313" key="6">
    <source>
        <dbReference type="Proteomes" id="UP000332515"/>
    </source>
</evidence>
<dbReference type="Gene3D" id="1.10.10.10">
    <property type="entry name" value="Winged helix-like DNA-binding domain superfamily/Winged helix DNA-binding domain"/>
    <property type="match status" value="1"/>
</dbReference>
<dbReference type="InterPro" id="IPR036390">
    <property type="entry name" value="WH_DNA-bd_sf"/>
</dbReference>
<keyword evidence="2" id="KW-0238">DNA-binding</keyword>
<dbReference type="PRINTS" id="PR00033">
    <property type="entry name" value="HTHASNC"/>
</dbReference>
<dbReference type="GO" id="GO:0043565">
    <property type="term" value="F:sequence-specific DNA binding"/>
    <property type="evidence" value="ECO:0007669"/>
    <property type="project" value="InterPro"/>
</dbReference>
<protein>
    <submittedName>
        <fullName evidence="5">Lrp/AsnC family transcriptional regulator</fullName>
    </submittedName>
</protein>
<dbReference type="InterPro" id="IPR019887">
    <property type="entry name" value="Tscrpt_reg_AsnC/Lrp_C"/>
</dbReference>
<proteinExistence type="predicted"/>
<dbReference type="InterPro" id="IPR036388">
    <property type="entry name" value="WH-like_DNA-bd_sf"/>
</dbReference>
<dbReference type="SUPFAM" id="SSF46785">
    <property type="entry name" value="Winged helix' DNA-binding domain"/>
    <property type="match status" value="1"/>
</dbReference>
<evidence type="ECO:0000259" key="4">
    <source>
        <dbReference type="PROSITE" id="PS50956"/>
    </source>
</evidence>
<keyword evidence="3" id="KW-0804">Transcription</keyword>
<sequence length="160" mass="17327">MGMDSIDRKIIRALEADARLSFAALADAVALSKTPCWARVKALEEAGLIRGYRTDLDPARLGLALEAFVQVSIDFEFADAFETAAKRHPLVRRCHATTGEADYLLDLLAPDMAALDTLLRHEICRFPGVKRTVTFMATREIKADAPLAAAAEAAGVTARA</sequence>
<name>A0A6A7Y100_9HYPH</name>
<dbReference type="SUPFAM" id="SSF54909">
    <property type="entry name" value="Dimeric alpha+beta barrel"/>
    <property type="match status" value="1"/>
</dbReference>
<evidence type="ECO:0000256" key="3">
    <source>
        <dbReference type="ARBA" id="ARBA00023163"/>
    </source>
</evidence>
<dbReference type="InterPro" id="IPR011008">
    <property type="entry name" value="Dimeric_a/b-barrel"/>
</dbReference>
<dbReference type="GO" id="GO:0006355">
    <property type="term" value="P:regulation of DNA-templated transcription"/>
    <property type="evidence" value="ECO:0007669"/>
    <property type="project" value="UniProtKB-ARBA"/>
</dbReference>
<evidence type="ECO:0000313" key="5">
    <source>
        <dbReference type="EMBL" id="MQT12583.1"/>
    </source>
</evidence>